<dbReference type="InterPro" id="IPR027417">
    <property type="entry name" value="P-loop_NTPase"/>
</dbReference>
<dbReference type="InterPro" id="IPR006500">
    <property type="entry name" value="Helicase_put_C_phage/plasmid"/>
</dbReference>
<feature type="region of interest" description="Disordered" evidence="5">
    <location>
        <begin position="346"/>
        <end position="367"/>
    </location>
</feature>
<dbReference type="GO" id="GO:0016787">
    <property type="term" value="F:hydrolase activity"/>
    <property type="evidence" value="ECO:0007669"/>
    <property type="project" value="UniProtKB-KW"/>
</dbReference>
<dbReference type="GO" id="GO:0004386">
    <property type="term" value="F:helicase activity"/>
    <property type="evidence" value="ECO:0007669"/>
    <property type="project" value="UniProtKB-KW"/>
</dbReference>
<evidence type="ECO:0000256" key="3">
    <source>
        <dbReference type="ARBA" id="ARBA00022806"/>
    </source>
</evidence>
<feature type="compositionally biased region" description="Basic and acidic residues" evidence="5">
    <location>
        <begin position="346"/>
        <end position="356"/>
    </location>
</feature>
<dbReference type="STRING" id="178339.BH719_03595"/>
<dbReference type="NCBIfam" id="TIGR01613">
    <property type="entry name" value="primase_Cterm"/>
    <property type="match status" value="1"/>
</dbReference>
<reference evidence="7 8" key="1">
    <citation type="submission" date="2016-09" db="EMBL/GenBank/DDBJ databases">
        <title>Complete genome sequence of Actinomyces hongkongensis HKU8.</title>
        <authorList>
            <person name="Gao Y.-X."/>
            <person name="Zhou Y.-Y."/>
            <person name="Xie Y."/>
            <person name="Wang M."/>
            <person name="Wang S.-J."/>
            <person name="Shen S.-G."/>
        </authorList>
    </citation>
    <scope>NUCLEOTIDE SEQUENCE [LARGE SCALE GENOMIC DNA]</scope>
    <source>
        <strain evidence="7 8">HKU8</strain>
    </source>
</reference>
<dbReference type="InterPro" id="IPR045455">
    <property type="entry name" value="NrS-1_pol-like_helicase"/>
</dbReference>
<protein>
    <submittedName>
        <fullName evidence="7">DNA primase</fullName>
    </submittedName>
</protein>
<evidence type="ECO:0000259" key="6">
    <source>
        <dbReference type="PROSITE" id="PS51206"/>
    </source>
</evidence>
<dbReference type="PANTHER" id="PTHR35372">
    <property type="entry name" value="ATP BINDING PROTEIN-RELATED"/>
    <property type="match status" value="1"/>
</dbReference>
<dbReference type="EMBL" id="CP017298">
    <property type="protein sequence ID" value="AOS47054.1"/>
    <property type="molecule type" value="Genomic_DNA"/>
</dbReference>
<keyword evidence="8" id="KW-1185">Reference proteome</keyword>
<dbReference type="InterPro" id="IPR051620">
    <property type="entry name" value="ORF904-like_C"/>
</dbReference>
<dbReference type="Pfam" id="PF03288">
    <property type="entry name" value="Pox_D5"/>
    <property type="match status" value="1"/>
</dbReference>
<gene>
    <name evidence="7" type="ORF">BH719_03595</name>
</gene>
<evidence type="ECO:0000313" key="7">
    <source>
        <dbReference type="EMBL" id="AOS47054.1"/>
    </source>
</evidence>
<organism evidence="7 8">
    <name type="scientific">Pauljensenia hongkongensis</name>
    <dbReference type="NCBI Taxonomy" id="178339"/>
    <lineage>
        <taxon>Bacteria</taxon>
        <taxon>Bacillati</taxon>
        <taxon>Actinomycetota</taxon>
        <taxon>Actinomycetes</taxon>
        <taxon>Actinomycetales</taxon>
        <taxon>Actinomycetaceae</taxon>
        <taxon>Pauljensenia</taxon>
    </lineage>
</organism>
<proteinExistence type="predicted"/>
<feature type="region of interest" description="Disordered" evidence="5">
    <location>
        <begin position="226"/>
        <end position="251"/>
    </location>
</feature>
<accession>A0A1D8B1Q0</accession>
<evidence type="ECO:0000313" key="8">
    <source>
        <dbReference type="Proteomes" id="UP000095214"/>
    </source>
</evidence>
<evidence type="ECO:0000256" key="5">
    <source>
        <dbReference type="SAM" id="MobiDB-lite"/>
    </source>
</evidence>
<feature type="region of interest" description="Disordered" evidence="5">
    <location>
        <begin position="1"/>
        <end position="44"/>
    </location>
</feature>
<dbReference type="Gene3D" id="3.40.50.300">
    <property type="entry name" value="P-loop containing nucleotide triphosphate hydrolases"/>
    <property type="match status" value="1"/>
</dbReference>
<name>A0A1D8B1Q0_9ACTO</name>
<dbReference type="InterPro" id="IPR014818">
    <property type="entry name" value="Phage/plasmid_primase_P4_C"/>
</dbReference>
<evidence type="ECO:0000256" key="1">
    <source>
        <dbReference type="ARBA" id="ARBA00022741"/>
    </source>
</evidence>
<keyword evidence="3" id="KW-0347">Helicase</keyword>
<dbReference type="Proteomes" id="UP000095214">
    <property type="component" value="Chromosome"/>
</dbReference>
<evidence type="ECO:0000256" key="4">
    <source>
        <dbReference type="ARBA" id="ARBA00022840"/>
    </source>
</evidence>
<dbReference type="OrthoDB" id="9763644at2"/>
<keyword evidence="1" id="KW-0547">Nucleotide-binding</keyword>
<dbReference type="Pfam" id="PF19263">
    <property type="entry name" value="DUF5906"/>
    <property type="match status" value="1"/>
</dbReference>
<feature type="compositionally biased region" description="Basic and acidic residues" evidence="5">
    <location>
        <begin position="15"/>
        <end position="33"/>
    </location>
</feature>
<dbReference type="Pfam" id="PF08706">
    <property type="entry name" value="D5_N"/>
    <property type="match status" value="1"/>
</dbReference>
<keyword evidence="4" id="KW-0067">ATP-binding</keyword>
<dbReference type="GO" id="GO:0005524">
    <property type="term" value="F:ATP binding"/>
    <property type="evidence" value="ECO:0007669"/>
    <property type="project" value="UniProtKB-KW"/>
</dbReference>
<dbReference type="InterPro" id="IPR014015">
    <property type="entry name" value="Helicase_SF3_DNA-vir"/>
</dbReference>
<dbReference type="SMART" id="SM00885">
    <property type="entry name" value="D5_N"/>
    <property type="match status" value="1"/>
</dbReference>
<keyword evidence="2" id="KW-0378">Hydrolase</keyword>
<feature type="domain" description="SF3 helicase" evidence="6">
    <location>
        <begin position="555"/>
        <end position="715"/>
    </location>
</feature>
<dbReference type="PANTHER" id="PTHR35372:SF2">
    <property type="entry name" value="SF3 HELICASE DOMAIN-CONTAINING PROTEIN"/>
    <property type="match status" value="1"/>
</dbReference>
<evidence type="ECO:0000256" key="2">
    <source>
        <dbReference type="ARBA" id="ARBA00022801"/>
    </source>
</evidence>
<dbReference type="PROSITE" id="PS51206">
    <property type="entry name" value="SF3_HELICASE_1"/>
    <property type="match status" value="1"/>
</dbReference>
<dbReference type="KEGG" id="phon:BH719_03595"/>
<dbReference type="InterPro" id="IPR004968">
    <property type="entry name" value="DNA_primase/NTPase_C"/>
</dbReference>
<dbReference type="SUPFAM" id="SSF52540">
    <property type="entry name" value="P-loop containing nucleoside triphosphate hydrolases"/>
    <property type="match status" value="1"/>
</dbReference>
<sequence length="896" mass="98142">MTPNAKNGGYSGPMPEEHRNSPLPDNHDVDGRHTPNFSPDGPLPALLVAEADRIDRKRWTPREYTRDAFRERFQPGNVPVRPDKNGPAYVGGSFLDANAPRGKRNMRERWVITLDADEVTSEALPRLVEAVRELGYESIIHATHSSTPTAPRCRVVFPLAAPLPAATYPEVANALMAALEVPGMEWDASCNQAERAMYWPSTPDRATYWAEFTEGRAMDAAEFMAERTPPAPSEDAGARAGTPGSKRDPGSLPGIIGAFNRVYDIPAVIDAYSLPYTPAGPGRWTYNSAESTGGLSLVEGQKDLAISRHANTDPACIPDSRGSFHAVNAFDLAALHLFGNLDSEADRAKGPCEREASQAAMEQRAAQDPTVLREYAGTDFKEPDTDSVRTVIAKTAEDTDSALADWCEPRLAGRLEYVSGAGFRLYSPSRGTWETDNSKDNARTIKLVEDMLRERHMGIVKSGDSKRTQRDRKNLNKGKIEAVTRLLQGRLLHGPDEYDANPDILNVGNGVVDLRTGTLLPHAPSYRCTQYTPVPYLPEASHEDWKAALAALPAESRPWFRRWVGQAATGYTPREDNTMLGIAAGIGANGKTTLLTAVRLALGTYAGTAAMDLLLSSPRNTNNTKMALYGKRFVLIEELPEGRLDGVQVKAVTGTELIRGNLKFKDEFEWRATHSLIVTTNNLPTVSEFSEGLWRRPFVLEFPYRFTSNPQAEADRPGDAGLTQRLLAPESPALPAVLAWVVRGAVEFYEHGQQVGALPAPISSATASWQEQSDVLLAFASECLVKDAGAVVPGSHLYAAFEAWLSEQGAASWSQRTFRGRIASHGYFRDVKEGTHRWKKLTLSTWGAEAHPTADKVRGYRGIRFRTSEDERRAREAELAGRGLAVVAGTADMDLI</sequence>
<dbReference type="AlphaFoldDB" id="A0A1D8B1Q0"/>